<sequence>MWSPSSSDPTPPSPSIVDDPALQEFANDEGVPVELIQGALGQHTELSVFLAFLRSTPETRPRVNGRFELLEPVGEGSYGQVYRALDHVLGRDVAIKLMRLGDPETADREARALAALVHPNVVRIYDQGRSDDYRWIVMEWLSGPTLHEWCADKEPTEIVARYVEAGHGLAAAHRRGLAHRDFKANNAMLNSEGKAMLVDFGLARTLEALSEGSNAERIVGALPYLAPERLRGQAGDVRSDQFAFCVALWEALAGANPFFLGEDIETRLEAMALPPRERERVPRRVRAALERGLAEDPAKRWPSMEALLDALVFKPRPLRRRVARLLLGVAIVLLALVQLRGATTPAPEIELPELSNPTHAAILAMRTSNHERAIEAIRDGASVPTKRDTNFLIVAQATANWLETTGQPALAGEAWLAIARLRQKSGDEEGKLAAINKVLELLPE</sequence>
<keyword evidence="1" id="KW-0808">Transferase</keyword>
<evidence type="ECO:0000259" key="6">
    <source>
        <dbReference type="PROSITE" id="PS50011"/>
    </source>
</evidence>
<dbReference type="Gene3D" id="3.30.200.20">
    <property type="entry name" value="Phosphorylase Kinase, domain 1"/>
    <property type="match status" value="1"/>
</dbReference>
<organism evidence="7 8">
    <name type="scientific">Plesiocystis pacifica SIR-1</name>
    <dbReference type="NCBI Taxonomy" id="391625"/>
    <lineage>
        <taxon>Bacteria</taxon>
        <taxon>Pseudomonadati</taxon>
        <taxon>Myxococcota</taxon>
        <taxon>Polyangia</taxon>
        <taxon>Nannocystales</taxon>
        <taxon>Nannocystaceae</taxon>
        <taxon>Plesiocystis</taxon>
    </lineage>
</organism>
<keyword evidence="2 5" id="KW-0547">Nucleotide-binding</keyword>
<feature type="domain" description="Protein kinase" evidence="6">
    <location>
        <begin position="67"/>
        <end position="312"/>
    </location>
</feature>
<name>A6GJP5_9BACT</name>
<dbReference type="PANTHER" id="PTHR43289:SF6">
    <property type="entry name" value="SERINE_THREONINE-PROTEIN KINASE NEKL-3"/>
    <property type="match status" value="1"/>
</dbReference>
<dbReference type="PROSITE" id="PS50011">
    <property type="entry name" value="PROTEIN_KINASE_DOM"/>
    <property type="match status" value="1"/>
</dbReference>
<dbReference type="OrthoDB" id="9801841at2"/>
<dbReference type="STRING" id="391625.PPSIR1_14665"/>
<keyword evidence="4 5" id="KW-0067">ATP-binding</keyword>
<dbReference type="Proteomes" id="UP000005801">
    <property type="component" value="Unassembled WGS sequence"/>
</dbReference>
<dbReference type="GO" id="GO:0004674">
    <property type="term" value="F:protein serine/threonine kinase activity"/>
    <property type="evidence" value="ECO:0007669"/>
    <property type="project" value="TreeGrafter"/>
</dbReference>
<gene>
    <name evidence="7" type="ORF">PPSIR1_14665</name>
</gene>
<dbReference type="Gene3D" id="1.10.510.10">
    <property type="entry name" value="Transferase(Phosphotransferase) domain 1"/>
    <property type="match status" value="1"/>
</dbReference>
<dbReference type="GO" id="GO:0005524">
    <property type="term" value="F:ATP binding"/>
    <property type="evidence" value="ECO:0007669"/>
    <property type="project" value="UniProtKB-UniRule"/>
</dbReference>
<reference evidence="7 8" key="1">
    <citation type="submission" date="2007-06" db="EMBL/GenBank/DDBJ databases">
        <authorList>
            <person name="Shimkets L."/>
            <person name="Ferriera S."/>
            <person name="Johnson J."/>
            <person name="Kravitz S."/>
            <person name="Beeson K."/>
            <person name="Sutton G."/>
            <person name="Rogers Y.-H."/>
            <person name="Friedman R."/>
            <person name="Frazier M."/>
            <person name="Venter J.C."/>
        </authorList>
    </citation>
    <scope>NUCLEOTIDE SEQUENCE [LARGE SCALE GENOMIC DNA]</scope>
    <source>
        <strain evidence="7 8">SIR-1</strain>
    </source>
</reference>
<keyword evidence="8" id="KW-1185">Reference proteome</keyword>
<proteinExistence type="predicted"/>
<keyword evidence="3 7" id="KW-0418">Kinase</keyword>
<dbReference type="AlphaFoldDB" id="A6GJP5"/>
<evidence type="ECO:0000256" key="5">
    <source>
        <dbReference type="PROSITE-ProRule" id="PRU10141"/>
    </source>
</evidence>
<dbReference type="PANTHER" id="PTHR43289">
    <property type="entry name" value="MITOGEN-ACTIVATED PROTEIN KINASE KINASE KINASE 20-RELATED"/>
    <property type="match status" value="1"/>
</dbReference>
<dbReference type="CDD" id="cd14014">
    <property type="entry name" value="STKc_PknB_like"/>
    <property type="match status" value="1"/>
</dbReference>
<evidence type="ECO:0000256" key="2">
    <source>
        <dbReference type="ARBA" id="ARBA00022741"/>
    </source>
</evidence>
<dbReference type="PROSITE" id="PS00107">
    <property type="entry name" value="PROTEIN_KINASE_ATP"/>
    <property type="match status" value="1"/>
</dbReference>
<evidence type="ECO:0000256" key="4">
    <source>
        <dbReference type="ARBA" id="ARBA00022840"/>
    </source>
</evidence>
<protein>
    <submittedName>
        <fullName evidence="7">Serine/threonine kinase PKN8</fullName>
    </submittedName>
</protein>
<feature type="binding site" evidence="5">
    <location>
        <position position="96"/>
    </location>
    <ligand>
        <name>ATP</name>
        <dbReference type="ChEBI" id="CHEBI:30616"/>
    </ligand>
</feature>
<comment type="caution">
    <text evidence="7">The sequence shown here is derived from an EMBL/GenBank/DDBJ whole genome shotgun (WGS) entry which is preliminary data.</text>
</comment>
<dbReference type="InterPro" id="IPR017441">
    <property type="entry name" value="Protein_kinase_ATP_BS"/>
</dbReference>
<dbReference type="Pfam" id="PF00069">
    <property type="entry name" value="Pkinase"/>
    <property type="match status" value="1"/>
</dbReference>
<dbReference type="InterPro" id="IPR000719">
    <property type="entry name" value="Prot_kinase_dom"/>
</dbReference>
<dbReference type="InterPro" id="IPR011009">
    <property type="entry name" value="Kinase-like_dom_sf"/>
</dbReference>
<dbReference type="eggNOG" id="COG0515">
    <property type="taxonomic scope" value="Bacteria"/>
</dbReference>
<accession>A6GJP5</accession>
<dbReference type="EMBL" id="ABCS01000163">
    <property type="protein sequence ID" value="EDM73907.1"/>
    <property type="molecule type" value="Genomic_DNA"/>
</dbReference>
<evidence type="ECO:0000313" key="7">
    <source>
        <dbReference type="EMBL" id="EDM73907.1"/>
    </source>
</evidence>
<evidence type="ECO:0000313" key="8">
    <source>
        <dbReference type="Proteomes" id="UP000005801"/>
    </source>
</evidence>
<dbReference type="SUPFAM" id="SSF56112">
    <property type="entry name" value="Protein kinase-like (PK-like)"/>
    <property type="match status" value="1"/>
</dbReference>
<dbReference type="RefSeq" id="WP_006976931.1">
    <property type="nucleotide sequence ID" value="NZ_ABCS01000163.1"/>
</dbReference>
<evidence type="ECO:0000256" key="1">
    <source>
        <dbReference type="ARBA" id="ARBA00022679"/>
    </source>
</evidence>
<evidence type="ECO:0000256" key="3">
    <source>
        <dbReference type="ARBA" id="ARBA00022777"/>
    </source>
</evidence>